<accession>A0A3G9J831</accession>
<dbReference type="Proteomes" id="UP000275368">
    <property type="component" value="Chromosome"/>
</dbReference>
<organism evidence="1 2">
    <name type="scientific">Paenibacillus baekrokdamisoli</name>
    <dbReference type="NCBI Taxonomy" id="1712516"/>
    <lineage>
        <taxon>Bacteria</taxon>
        <taxon>Bacillati</taxon>
        <taxon>Bacillota</taxon>
        <taxon>Bacilli</taxon>
        <taxon>Bacillales</taxon>
        <taxon>Paenibacillaceae</taxon>
        <taxon>Paenibacillus</taxon>
    </lineage>
</organism>
<dbReference type="KEGG" id="pbk:Back11_05240"/>
<proteinExistence type="predicted"/>
<protein>
    <submittedName>
        <fullName evidence="1">Uncharacterized protein</fullName>
    </submittedName>
</protein>
<name>A0A3G9J831_9BACL</name>
<evidence type="ECO:0000313" key="1">
    <source>
        <dbReference type="EMBL" id="BBH19179.1"/>
    </source>
</evidence>
<sequence length="120" mass="14045">MKVIEAYVRRAVDRDGIHCCEVEVHTDQQESPELLAFFGTSLDNDYDLVAIVRNDASTEVDWYDNSMHSAFSDISMELFETSTMKTDWGEREFFKEQVLSYSGIREELNRLLDHSYYERG</sequence>
<dbReference type="EMBL" id="AP019308">
    <property type="protein sequence ID" value="BBH19179.1"/>
    <property type="molecule type" value="Genomic_DNA"/>
</dbReference>
<evidence type="ECO:0000313" key="2">
    <source>
        <dbReference type="Proteomes" id="UP000275368"/>
    </source>
</evidence>
<keyword evidence="2" id="KW-1185">Reference proteome</keyword>
<reference evidence="1 2" key="1">
    <citation type="submission" date="2018-11" db="EMBL/GenBank/DDBJ databases">
        <title>Complete genome sequence of Paenibacillus baekrokdamisoli strain KCTC 33723.</title>
        <authorList>
            <person name="Kang S.W."/>
            <person name="Lee K.C."/>
            <person name="Kim K.K."/>
            <person name="Kim J.S."/>
            <person name="Kim D.S."/>
            <person name="Ko S.H."/>
            <person name="Yang S.H."/>
            <person name="Lee J.S."/>
        </authorList>
    </citation>
    <scope>NUCLEOTIDE SEQUENCE [LARGE SCALE GENOMIC DNA]</scope>
    <source>
        <strain evidence="1 2">KCTC 33723</strain>
    </source>
</reference>
<dbReference type="OrthoDB" id="2665147at2"/>
<dbReference type="RefSeq" id="WP_125653566.1">
    <property type="nucleotide sequence ID" value="NZ_AP019308.1"/>
</dbReference>
<dbReference type="AlphaFoldDB" id="A0A3G9J831"/>
<gene>
    <name evidence="1" type="ORF">Back11_05240</name>
</gene>